<dbReference type="GO" id="GO:0000398">
    <property type="term" value="P:mRNA splicing, via spliceosome"/>
    <property type="evidence" value="ECO:0007669"/>
    <property type="project" value="UniProtKB-UniRule"/>
</dbReference>
<dbReference type="AlphaFoldDB" id="A0A0B6ZVM9"/>
<comment type="function">
    <text evidence="6">Common component of the spliceosome and rRNA processing machinery.</text>
</comment>
<comment type="similarity">
    <text evidence="2 6">Belongs to the eukaryotic ribosomal protein eL8 family.</text>
</comment>
<proteinExistence type="inferred from homology"/>
<dbReference type="PRINTS" id="PR00883">
    <property type="entry name" value="NUCLEARHMG"/>
</dbReference>
<dbReference type="InterPro" id="IPR018492">
    <property type="entry name" value="Ribosomal_eL8/Nhp2"/>
</dbReference>
<dbReference type="InterPro" id="IPR002415">
    <property type="entry name" value="H/ACA_rnp_Nhp2-like"/>
</dbReference>
<dbReference type="InterPro" id="IPR050257">
    <property type="entry name" value="eL8/uL1-like"/>
</dbReference>
<dbReference type="PRINTS" id="PR00881">
    <property type="entry name" value="L7ARS6FAMILY"/>
</dbReference>
<evidence type="ECO:0000256" key="4">
    <source>
        <dbReference type="ARBA" id="ARBA00023242"/>
    </source>
</evidence>
<feature type="region of interest" description="Disordered" evidence="7">
    <location>
        <begin position="1"/>
        <end position="25"/>
    </location>
</feature>
<organism evidence="9">
    <name type="scientific">Arion vulgaris</name>
    <dbReference type="NCBI Taxonomy" id="1028688"/>
    <lineage>
        <taxon>Eukaryota</taxon>
        <taxon>Metazoa</taxon>
        <taxon>Spiralia</taxon>
        <taxon>Lophotrochozoa</taxon>
        <taxon>Mollusca</taxon>
        <taxon>Gastropoda</taxon>
        <taxon>Heterobranchia</taxon>
        <taxon>Euthyneura</taxon>
        <taxon>Panpulmonata</taxon>
        <taxon>Eupulmonata</taxon>
        <taxon>Stylommatophora</taxon>
        <taxon>Helicina</taxon>
        <taxon>Arionoidea</taxon>
        <taxon>Arionidae</taxon>
        <taxon>Arion</taxon>
    </lineage>
</organism>
<reference evidence="9" key="1">
    <citation type="submission" date="2014-12" db="EMBL/GenBank/DDBJ databases">
        <title>Insight into the proteome of Arion vulgaris.</title>
        <authorList>
            <person name="Aradska J."/>
            <person name="Bulat T."/>
            <person name="Smidak R."/>
            <person name="Sarate P."/>
            <person name="Gangsoo J."/>
            <person name="Sialana F."/>
            <person name="Bilban M."/>
            <person name="Lubec G."/>
        </authorList>
    </citation>
    <scope>NUCLEOTIDE SEQUENCE</scope>
    <source>
        <tissue evidence="9">Skin</tissue>
    </source>
</reference>
<dbReference type="GO" id="GO:0031120">
    <property type="term" value="P:snRNA pseudouridine synthesis"/>
    <property type="evidence" value="ECO:0007669"/>
    <property type="project" value="UniProtKB-UniRule"/>
</dbReference>
<evidence type="ECO:0000256" key="6">
    <source>
        <dbReference type="RuleBase" id="RU366039"/>
    </source>
</evidence>
<keyword evidence="5 6" id="KW-0687">Ribonucleoprotein</keyword>
<accession>A0A0B6ZVM9</accession>
<dbReference type="InterPro" id="IPR004038">
    <property type="entry name" value="Ribosomal_eL8/eL30/eS12/Gad45"/>
</dbReference>
<comment type="subcellular location">
    <subcellularLocation>
        <location evidence="1 6">Nucleus</location>
        <location evidence="1 6">Nucleolus</location>
    </subcellularLocation>
</comment>
<evidence type="ECO:0000256" key="1">
    <source>
        <dbReference type="ARBA" id="ARBA00004604"/>
    </source>
</evidence>
<comment type="function">
    <text evidence="6">Required for ribosome biogenesis. Part of a complex which catalyzes pseudouridylation of rRNA. This involves the isomerization of uridine such that the ribose is subsequently attached to C5, instead of the normal N1. Pseudouridine ('psi') residues may serve to stabilize the conformation of rRNAs.</text>
</comment>
<gene>
    <name evidence="9" type="primary">ORF83463</name>
</gene>
<dbReference type="Pfam" id="PF01248">
    <property type="entry name" value="Ribosomal_L7Ae"/>
    <property type="match status" value="1"/>
</dbReference>
<dbReference type="GO" id="GO:0031429">
    <property type="term" value="C:box H/ACA snoRNP complex"/>
    <property type="evidence" value="ECO:0007669"/>
    <property type="project" value="UniProtKB-UniRule"/>
</dbReference>
<evidence type="ECO:0000256" key="2">
    <source>
        <dbReference type="ARBA" id="ARBA00007337"/>
    </source>
</evidence>
<dbReference type="PANTHER" id="PTHR23105">
    <property type="entry name" value="RIBOSOMAL PROTEIN L7AE FAMILY MEMBER"/>
    <property type="match status" value="1"/>
</dbReference>
<evidence type="ECO:0000256" key="5">
    <source>
        <dbReference type="ARBA" id="ARBA00023274"/>
    </source>
</evidence>
<feature type="domain" description="Ribosomal protein eL8/eL30/eS12/Gadd45" evidence="8">
    <location>
        <begin position="51"/>
        <end position="142"/>
    </location>
</feature>
<protein>
    <recommendedName>
        <fullName evidence="6">H/ACA ribonucleoprotein complex subunit 2</fullName>
    </recommendedName>
    <alternativeName>
        <fullName evidence="6">Nucleolar protein family A member 2</fullName>
    </alternativeName>
</protein>
<sequence length="158" mass="17607">MGKSKKSDVQQNDNDESLASSQGKVKVSWEDKVKFLSPIASPLATKRLTKKIYKIIIKAKANNSLRKGIKEVQKSLRKGEKGIVILAGDVSPMDIISHIPVVCEEADIPYCFTPSKSELGESYGSKRQACMVLIKEHQAFKDEFEECKSKIAEMPLSY</sequence>
<dbReference type="SUPFAM" id="SSF55315">
    <property type="entry name" value="L30e-like"/>
    <property type="match status" value="1"/>
</dbReference>
<evidence type="ECO:0000256" key="7">
    <source>
        <dbReference type="SAM" id="MobiDB-lite"/>
    </source>
</evidence>
<feature type="compositionally biased region" description="Polar residues" evidence="7">
    <location>
        <begin position="9"/>
        <end position="23"/>
    </location>
</feature>
<dbReference type="Gene3D" id="3.30.1330.30">
    <property type="match status" value="1"/>
</dbReference>
<dbReference type="EMBL" id="HACG01025814">
    <property type="protein sequence ID" value="CEK72679.1"/>
    <property type="molecule type" value="Transcribed_RNA"/>
</dbReference>
<evidence type="ECO:0000313" key="9">
    <source>
        <dbReference type="EMBL" id="CEK72679.1"/>
    </source>
</evidence>
<name>A0A0B6ZVM9_9EUPU</name>
<dbReference type="InterPro" id="IPR029064">
    <property type="entry name" value="Ribosomal_eL30-like_sf"/>
</dbReference>
<dbReference type="GO" id="GO:0003723">
    <property type="term" value="F:RNA binding"/>
    <property type="evidence" value="ECO:0007669"/>
    <property type="project" value="UniProtKB-UniRule"/>
</dbReference>
<evidence type="ECO:0000256" key="3">
    <source>
        <dbReference type="ARBA" id="ARBA00022884"/>
    </source>
</evidence>
<keyword evidence="3 6" id="KW-0694">RNA-binding</keyword>
<evidence type="ECO:0000259" key="8">
    <source>
        <dbReference type="Pfam" id="PF01248"/>
    </source>
</evidence>
<keyword evidence="4 6" id="KW-0539">Nucleus</keyword>